<keyword evidence="2 6" id="KW-0812">Transmembrane</keyword>
<evidence type="ECO:0000256" key="5">
    <source>
        <dbReference type="SAM" id="MobiDB-lite"/>
    </source>
</evidence>
<keyword evidence="3 6" id="KW-1133">Transmembrane helix</keyword>
<evidence type="ECO:0000256" key="2">
    <source>
        <dbReference type="ARBA" id="ARBA00022692"/>
    </source>
</evidence>
<dbReference type="InterPro" id="IPR052241">
    <property type="entry name" value="SLC66/Scramblase_ANY1"/>
</dbReference>
<dbReference type="HOGENOM" id="CLU_049047_3_0_1"/>
<sequence>MYLVSQALEYGAPLFLITSPVTSYADQILSIHRSRSSAGFSLDIPLIMLVASVLKIFYWFGAYYSLSLLIQAVITVGVQVVLLKVALDNRPSPGLKNSVEHVPFSSVDNGGGFARPYDFWQWKSAKPYWMFLAYFIGALTFIQVLLPPIAYSESYIGLLGYVGLAVEATLPLPQIFKNHKSRSCAGFRLSVLAAWILGDLMKLSYFFCSQEFWMYSGASFRTAGSPRGPSESYNVEEKDIRMT</sequence>
<keyword evidence="4 6" id="KW-0472">Membrane</keyword>
<dbReference type="STRING" id="380704.G3XLM8"/>
<feature type="transmembrane region" description="Helical" evidence="6">
    <location>
        <begin position="155"/>
        <end position="173"/>
    </location>
</feature>
<evidence type="ECO:0000256" key="4">
    <source>
        <dbReference type="ARBA" id="ARBA00023136"/>
    </source>
</evidence>
<feature type="transmembrane region" description="Helical" evidence="6">
    <location>
        <begin position="66"/>
        <end position="87"/>
    </location>
</feature>
<reference evidence="7 8" key="1">
    <citation type="journal article" date="2011" name="Genome Res.">
        <title>Comparative genomics of citric-acid-producing Aspergillus niger ATCC 1015 versus enzyme-producing CBS 513.88.</title>
        <authorList>
            <person name="Andersen M.R."/>
            <person name="Salazar M.P."/>
            <person name="Schaap P.J."/>
            <person name="van de Vondervoort P.J."/>
            <person name="Culley D."/>
            <person name="Thykaer J."/>
            <person name="Frisvad J.C."/>
            <person name="Nielsen K.F."/>
            <person name="Albang R."/>
            <person name="Albermann K."/>
            <person name="Berka R.M."/>
            <person name="Braus G.H."/>
            <person name="Braus-Stromeyer S.A."/>
            <person name="Corrochano L.M."/>
            <person name="Dai Z."/>
            <person name="van Dijck P.W."/>
            <person name="Hofmann G."/>
            <person name="Lasure L.L."/>
            <person name="Magnuson J.K."/>
            <person name="Menke H."/>
            <person name="Meijer M."/>
            <person name="Meijer S.L."/>
            <person name="Nielsen J.B."/>
            <person name="Nielsen M.L."/>
            <person name="van Ooyen A.J."/>
            <person name="Pel H.J."/>
            <person name="Poulsen L."/>
            <person name="Samson R.A."/>
            <person name="Stam H."/>
            <person name="Tsang A."/>
            <person name="van den Brink J.M."/>
            <person name="Atkins A."/>
            <person name="Aerts A."/>
            <person name="Shapiro H."/>
            <person name="Pangilinan J."/>
            <person name="Salamov A."/>
            <person name="Lou Y."/>
            <person name="Lindquist E."/>
            <person name="Lucas S."/>
            <person name="Grimwood J."/>
            <person name="Grigoriev I.V."/>
            <person name="Kubicek C.P."/>
            <person name="Martinez D."/>
            <person name="van Peij N.N."/>
            <person name="Roubos J.A."/>
            <person name="Nielsen J."/>
            <person name="Baker S.E."/>
        </authorList>
    </citation>
    <scope>NUCLEOTIDE SEQUENCE [LARGE SCALE GENOMIC DNA]</scope>
    <source>
        <strain evidence="8">ATCC 1015 / CBS 113.46 / FGSC A1144 / LSHB Ac4 / NCTC 3858a / NRRL 328 / USDA 3528.7</strain>
    </source>
</reference>
<accession>G3XLM8</accession>
<dbReference type="SMART" id="SM00679">
    <property type="entry name" value="CTNS"/>
    <property type="match status" value="2"/>
</dbReference>
<dbReference type="OrthoDB" id="292213at2759"/>
<comment type="subcellular location">
    <subcellularLocation>
        <location evidence="1">Membrane</location>
        <topology evidence="1">Multi-pass membrane protein</topology>
    </subcellularLocation>
</comment>
<dbReference type="Pfam" id="PF04193">
    <property type="entry name" value="PQ-loop"/>
    <property type="match status" value="2"/>
</dbReference>
<evidence type="ECO:0008006" key="9">
    <source>
        <dbReference type="Google" id="ProtNLM"/>
    </source>
</evidence>
<dbReference type="GO" id="GO:0005802">
    <property type="term" value="C:trans-Golgi network"/>
    <property type="evidence" value="ECO:0007669"/>
    <property type="project" value="TreeGrafter"/>
</dbReference>
<dbReference type="GO" id="GO:0042147">
    <property type="term" value="P:retrograde transport, endosome to Golgi"/>
    <property type="evidence" value="ECO:0007669"/>
    <property type="project" value="TreeGrafter"/>
</dbReference>
<evidence type="ECO:0000313" key="8">
    <source>
        <dbReference type="Proteomes" id="UP000009038"/>
    </source>
</evidence>
<dbReference type="PANTHER" id="PTHR14856">
    <property type="entry name" value="PQ-LOOP REPEAT-CONTAINING PROTEIN 1-LIKE PROTEIN"/>
    <property type="match status" value="1"/>
</dbReference>
<dbReference type="AlphaFoldDB" id="G3XLM8"/>
<feature type="transmembrane region" description="Helical" evidence="6">
    <location>
        <begin position="185"/>
        <end position="207"/>
    </location>
</feature>
<dbReference type="GO" id="GO:0045332">
    <property type="term" value="P:phospholipid translocation"/>
    <property type="evidence" value="ECO:0007669"/>
    <property type="project" value="TreeGrafter"/>
</dbReference>
<evidence type="ECO:0000256" key="6">
    <source>
        <dbReference type="SAM" id="Phobius"/>
    </source>
</evidence>
<dbReference type="GO" id="GO:0016020">
    <property type="term" value="C:membrane"/>
    <property type="evidence" value="ECO:0007669"/>
    <property type="project" value="UniProtKB-SubCell"/>
</dbReference>
<feature type="region of interest" description="Disordered" evidence="5">
    <location>
        <begin position="222"/>
        <end position="243"/>
    </location>
</feature>
<gene>
    <name evidence="7" type="ORF">ASPNIDRAFT_43156</name>
</gene>
<evidence type="ECO:0000313" key="7">
    <source>
        <dbReference type="EMBL" id="EHA28540.1"/>
    </source>
</evidence>
<organism evidence="7 8">
    <name type="scientific">Aspergillus niger (strain ATCC 1015 / CBS 113.46 / FGSC A1144 / LSHB Ac4 / NCTC 3858a / NRRL 328 / USDA 3528.7)</name>
    <dbReference type="NCBI Taxonomy" id="380704"/>
    <lineage>
        <taxon>Eukaryota</taxon>
        <taxon>Fungi</taxon>
        <taxon>Dikarya</taxon>
        <taxon>Ascomycota</taxon>
        <taxon>Pezizomycotina</taxon>
        <taxon>Eurotiomycetes</taxon>
        <taxon>Eurotiomycetidae</taxon>
        <taxon>Eurotiales</taxon>
        <taxon>Aspergillaceae</taxon>
        <taxon>Aspergillus</taxon>
        <taxon>Aspergillus subgen. Circumdati</taxon>
    </lineage>
</organism>
<feature type="transmembrane region" description="Helical" evidence="6">
    <location>
        <begin position="128"/>
        <end position="149"/>
    </location>
</feature>
<dbReference type="InterPro" id="IPR006603">
    <property type="entry name" value="PQ-loop_rpt"/>
</dbReference>
<dbReference type="GO" id="GO:0005829">
    <property type="term" value="C:cytosol"/>
    <property type="evidence" value="ECO:0007669"/>
    <property type="project" value="GOC"/>
</dbReference>
<dbReference type="GO" id="GO:0005768">
    <property type="term" value="C:endosome"/>
    <property type="evidence" value="ECO:0007669"/>
    <property type="project" value="TreeGrafter"/>
</dbReference>
<evidence type="ECO:0000256" key="3">
    <source>
        <dbReference type="ARBA" id="ARBA00022989"/>
    </source>
</evidence>
<protein>
    <recommendedName>
        <fullName evidence="9">PQ loop repeat protein</fullName>
    </recommendedName>
</protein>
<evidence type="ECO:0000256" key="1">
    <source>
        <dbReference type="ARBA" id="ARBA00004141"/>
    </source>
</evidence>
<dbReference type="Gene3D" id="1.20.1280.290">
    <property type="match status" value="2"/>
</dbReference>
<dbReference type="PANTHER" id="PTHR14856:SF9">
    <property type="entry name" value="PQ-LOOP REPEAT-CONTAINING PROTEIN 1"/>
    <property type="match status" value="1"/>
</dbReference>
<proteinExistence type="predicted"/>
<comment type="caution">
    <text evidence="7">The sequence shown here is derived from an EMBL/GenBank/DDBJ whole genome shotgun (WGS) entry which is preliminary data.</text>
</comment>
<dbReference type="Proteomes" id="UP000009038">
    <property type="component" value="Unassembled WGS sequence"/>
</dbReference>
<dbReference type="EMBL" id="ACJE01000001">
    <property type="protein sequence ID" value="EHA28540.1"/>
    <property type="molecule type" value="Genomic_DNA"/>
</dbReference>
<name>G3XLM8_ASPNA</name>